<organism evidence="3 4">
    <name type="scientific">Coraliomargarita algicola</name>
    <dbReference type="NCBI Taxonomy" id="3092156"/>
    <lineage>
        <taxon>Bacteria</taxon>
        <taxon>Pseudomonadati</taxon>
        <taxon>Verrucomicrobiota</taxon>
        <taxon>Opitutia</taxon>
        <taxon>Puniceicoccales</taxon>
        <taxon>Coraliomargaritaceae</taxon>
        <taxon>Coraliomargarita</taxon>
    </lineage>
</organism>
<keyword evidence="2" id="KW-0732">Signal</keyword>
<keyword evidence="4" id="KW-1185">Reference proteome</keyword>
<sequence>MNKTLMLVICDFLLLSMLALARFDPPEEKVETGLGVTESSATAEAELISLLEESLESELNSRQNLTEDLTETRESLQEKARLLAEREAALEQTQSNLEATTAKAQELEQTKAEIEAAQAALAAEKARIESERAQLAERFDSTRTELEATKDEQVALVSTLGQLKAESSVTKEKLSQTEEELIAREIMLAEREAALKAAEEEKAKLAAEREALNRQLEVAQAERRLLEQNLTSEQAEKLLLQREKEQAFARADRLTENVSELGAGVSQLGQGVSSLAQASEDIKKEIEAARPQTMSEIFTRFQNNRASLRFTATEAGLFGAQNVRNYDSKSILITDQNGATFLVTHSSNSPFAFGKNANNLLAASLEVTLGNRRFPVSQIGFLSADPRILFIPLPQSVVNNSGLQTFPLALQPERWEEAVLIKNDESNFGRTGFRRLTESERFLKMDRPALGQLFADFASSRGDLAFTKNSQFIGILTDTEHAVVIDDFLASAITQLGAGFNTQKNAETMDRLRDRVQQLPEKIR</sequence>
<keyword evidence="1" id="KW-0175">Coiled coil</keyword>
<gene>
    <name evidence="3" type="ORF">SH580_09275</name>
</gene>
<dbReference type="RefSeq" id="WP_319834715.1">
    <property type="nucleotide sequence ID" value="NZ_CP138858.1"/>
</dbReference>
<reference evidence="3 4" key="1">
    <citation type="submission" date="2023-11" db="EMBL/GenBank/DDBJ databases">
        <title>Coraliomargarita sp. nov., isolated from marine algae.</title>
        <authorList>
            <person name="Lee J.K."/>
            <person name="Baek J.H."/>
            <person name="Kim J.M."/>
            <person name="Choi D.G."/>
            <person name="Jeon C.O."/>
        </authorList>
    </citation>
    <scope>NUCLEOTIDE SEQUENCE [LARGE SCALE GENOMIC DNA]</scope>
    <source>
        <strain evidence="3 4">J2-16</strain>
    </source>
</reference>
<dbReference type="PANTHER" id="PTHR23159">
    <property type="entry name" value="CENTROSOMAL PROTEIN 2"/>
    <property type="match status" value="1"/>
</dbReference>
<evidence type="ECO:0008006" key="5">
    <source>
        <dbReference type="Google" id="ProtNLM"/>
    </source>
</evidence>
<accession>A0ABZ0RNV1</accession>
<dbReference type="Proteomes" id="UP001324993">
    <property type="component" value="Chromosome"/>
</dbReference>
<name>A0ABZ0RNV1_9BACT</name>
<evidence type="ECO:0000313" key="4">
    <source>
        <dbReference type="Proteomes" id="UP001324993"/>
    </source>
</evidence>
<feature type="chain" id="PRO_5046960099" description="Chromosome partition protein Smc" evidence="2">
    <location>
        <begin position="22"/>
        <end position="524"/>
    </location>
</feature>
<dbReference type="PANTHER" id="PTHR23159:SF31">
    <property type="entry name" value="CENTROSOME-ASSOCIATED PROTEIN CEP250 ISOFORM X1"/>
    <property type="match status" value="1"/>
</dbReference>
<evidence type="ECO:0000256" key="2">
    <source>
        <dbReference type="SAM" id="SignalP"/>
    </source>
</evidence>
<protein>
    <recommendedName>
        <fullName evidence="5">Chromosome partition protein Smc</fullName>
    </recommendedName>
</protein>
<dbReference type="EMBL" id="CP138858">
    <property type="protein sequence ID" value="WPJ97901.1"/>
    <property type="molecule type" value="Genomic_DNA"/>
</dbReference>
<evidence type="ECO:0000256" key="1">
    <source>
        <dbReference type="SAM" id="Coils"/>
    </source>
</evidence>
<feature type="coiled-coil region" evidence="1">
    <location>
        <begin position="48"/>
        <end position="257"/>
    </location>
</feature>
<evidence type="ECO:0000313" key="3">
    <source>
        <dbReference type="EMBL" id="WPJ97901.1"/>
    </source>
</evidence>
<feature type="signal peptide" evidence="2">
    <location>
        <begin position="1"/>
        <end position="21"/>
    </location>
</feature>
<proteinExistence type="predicted"/>